<name>A0A9P8MR60_9HYPO</name>
<organism evidence="7 8">
    <name type="scientific">Hirsutella rhossiliensis</name>
    <dbReference type="NCBI Taxonomy" id="111463"/>
    <lineage>
        <taxon>Eukaryota</taxon>
        <taxon>Fungi</taxon>
        <taxon>Dikarya</taxon>
        <taxon>Ascomycota</taxon>
        <taxon>Pezizomycotina</taxon>
        <taxon>Sordariomycetes</taxon>
        <taxon>Hypocreomycetidae</taxon>
        <taxon>Hypocreales</taxon>
        <taxon>Ophiocordycipitaceae</taxon>
        <taxon>Hirsutella</taxon>
    </lineage>
</organism>
<keyword evidence="4 6" id="KW-1133">Transmembrane helix</keyword>
<evidence type="ECO:0000313" key="7">
    <source>
        <dbReference type="EMBL" id="KAH0959664.1"/>
    </source>
</evidence>
<dbReference type="PANTHER" id="PTHR21659:SF42">
    <property type="entry name" value="UPF0057 MEMBRANE PROTEIN ZK632.10-RELATED"/>
    <property type="match status" value="1"/>
</dbReference>
<dbReference type="Proteomes" id="UP000824596">
    <property type="component" value="Unassembled WGS sequence"/>
</dbReference>
<dbReference type="PANTHER" id="PTHR21659">
    <property type="entry name" value="HYDROPHOBIC PROTEIN RCI2 LOW TEMPERATURE AND SALT RESPONSIVE PROTEIN LTI6 -RELATED"/>
    <property type="match status" value="1"/>
</dbReference>
<dbReference type="InterPro" id="IPR000612">
    <property type="entry name" value="PMP3"/>
</dbReference>
<dbReference type="OrthoDB" id="2802411at2759"/>
<gene>
    <name evidence="7" type="ORF">HRG_09446</name>
</gene>
<accession>A0A9P8MR60</accession>
<evidence type="ECO:0000256" key="6">
    <source>
        <dbReference type="SAM" id="Phobius"/>
    </source>
</evidence>
<sequence>MPLTGSDICKFIFAVLLPPLGVFLETGCGVDLLINVALTILGYIPGIIHAIYIIVTR</sequence>
<feature type="transmembrane region" description="Helical" evidence="6">
    <location>
        <begin position="32"/>
        <end position="55"/>
    </location>
</feature>
<proteinExistence type="inferred from homology"/>
<dbReference type="Pfam" id="PF01679">
    <property type="entry name" value="Pmp3"/>
    <property type="match status" value="1"/>
</dbReference>
<dbReference type="PROSITE" id="PS01309">
    <property type="entry name" value="UPF0057"/>
    <property type="match status" value="1"/>
</dbReference>
<evidence type="ECO:0000256" key="3">
    <source>
        <dbReference type="ARBA" id="ARBA00022692"/>
    </source>
</evidence>
<keyword evidence="5 6" id="KW-0472">Membrane</keyword>
<dbReference type="EMBL" id="JAIZPD010000012">
    <property type="protein sequence ID" value="KAH0959664.1"/>
    <property type="molecule type" value="Genomic_DNA"/>
</dbReference>
<comment type="similarity">
    <text evidence="2">Belongs to the UPF0057 (PMP3) family.</text>
</comment>
<evidence type="ECO:0000256" key="2">
    <source>
        <dbReference type="ARBA" id="ARBA00009530"/>
    </source>
</evidence>
<keyword evidence="8" id="KW-1185">Reference proteome</keyword>
<comment type="subcellular location">
    <subcellularLocation>
        <location evidence="1">Membrane</location>
    </subcellularLocation>
</comment>
<evidence type="ECO:0000256" key="4">
    <source>
        <dbReference type="ARBA" id="ARBA00022989"/>
    </source>
</evidence>
<dbReference type="RefSeq" id="XP_044717177.1">
    <property type="nucleotide sequence ID" value="XM_044867917.1"/>
</dbReference>
<dbReference type="AlphaFoldDB" id="A0A9P8MR60"/>
<evidence type="ECO:0000256" key="1">
    <source>
        <dbReference type="ARBA" id="ARBA00004370"/>
    </source>
</evidence>
<keyword evidence="3 6" id="KW-0812">Transmembrane</keyword>
<evidence type="ECO:0000256" key="5">
    <source>
        <dbReference type="ARBA" id="ARBA00023136"/>
    </source>
</evidence>
<dbReference type="GeneID" id="68358575"/>
<reference evidence="7" key="1">
    <citation type="submission" date="2021-09" db="EMBL/GenBank/DDBJ databases">
        <title>A high-quality genome of the endoparasitic fungus Hirsutella rhossiliensis with a comparison of Hirsutella genomes reveals transposable elements contributing to genome size variation.</title>
        <authorList>
            <person name="Lin R."/>
            <person name="Jiao Y."/>
            <person name="Sun X."/>
            <person name="Ling J."/>
            <person name="Xie B."/>
            <person name="Cheng X."/>
        </authorList>
    </citation>
    <scope>NUCLEOTIDE SEQUENCE</scope>
    <source>
        <strain evidence="7">HR02</strain>
    </source>
</reference>
<comment type="caution">
    <text evidence="7">The sequence shown here is derived from an EMBL/GenBank/DDBJ whole genome shotgun (WGS) entry which is preliminary data.</text>
</comment>
<dbReference type="GO" id="GO:0016020">
    <property type="term" value="C:membrane"/>
    <property type="evidence" value="ECO:0007669"/>
    <property type="project" value="UniProtKB-SubCell"/>
</dbReference>
<evidence type="ECO:0000313" key="8">
    <source>
        <dbReference type="Proteomes" id="UP000824596"/>
    </source>
</evidence>
<protein>
    <submittedName>
        <fullName evidence="7">Proteolipid membrane potential modulator domain-containing protein</fullName>
    </submittedName>
</protein>